<keyword evidence="9" id="KW-0031">Aminopeptidase</keyword>
<keyword evidence="4 6" id="KW-0378">Hydrolase</keyword>
<evidence type="ECO:0000256" key="3">
    <source>
        <dbReference type="ARBA" id="ARBA00022723"/>
    </source>
</evidence>
<dbReference type="Gene3D" id="3.40.630.10">
    <property type="entry name" value="Zn peptidases"/>
    <property type="match status" value="1"/>
</dbReference>
<reference evidence="9 10" key="1">
    <citation type="journal article" date="2023" name="Elife">
        <title>Identification of key yeast species and microbe-microbe interactions impacting larval growth of Drosophila in the wild.</title>
        <authorList>
            <person name="Mure A."/>
            <person name="Sugiura Y."/>
            <person name="Maeda R."/>
            <person name="Honda K."/>
            <person name="Sakurai N."/>
            <person name="Takahashi Y."/>
            <person name="Watada M."/>
            <person name="Katoh T."/>
            <person name="Gotoh A."/>
            <person name="Gotoh Y."/>
            <person name="Taniguchi I."/>
            <person name="Nakamura K."/>
            <person name="Hayashi T."/>
            <person name="Katayama T."/>
            <person name="Uemura T."/>
            <person name="Hattori Y."/>
        </authorList>
    </citation>
    <scope>NUCLEOTIDE SEQUENCE [LARGE SCALE GENOMIC DNA]</scope>
    <source>
        <strain evidence="9 10">PK-24</strain>
    </source>
</reference>
<evidence type="ECO:0000313" key="9">
    <source>
        <dbReference type="EMBL" id="GMM43820.1"/>
    </source>
</evidence>
<keyword evidence="3 6" id="KW-0479">Metal-binding</keyword>
<protein>
    <recommendedName>
        <fullName evidence="6">Peptide hydrolase</fullName>
        <ecNumber evidence="6">3.4.-.-</ecNumber>
    </recommendedName>
</protein>
<dbReference type="InterPro" id="IPR003137">
    <property type="entry name" value="PA_domain"/>
</dbReference>
<dbReference type="InterPro" id="IPR046450">
    <property type="entry name" value="PA_dom_sf"/>
</dbReference>
<dbReference type="GO" id="GO:0008235">
    <property type="term" value="F:metalloexopeptidase activity"/>
    <property type="evidence" value="ECO:0007669"/>
    <property type="project" value="InterPro"/>
</dbReference>
<keyword evidence="6" id="KW-0732">Signal</keyword>
<evidence type="ECO:0000256" key="4">
    <source>
        <dbReference type="ARBA" id="ARBA00022801"/>
    </source>
</evidence>
<dbReference type="EMBL" id="BTGB01000001">
    <property type="protein sequence ID" value="GMM43820.1"/>
    <property type="molecule type" value="Genomic_DNA"/>
</dbReference>
<feature type="chain" id="PRO_5043093643" description="Peptide hydrolase" evidence="6">
    <location>
        <begin position="19"/>
        <end position="511"/>
    </location>
</feature>
<dbReference type="Pfam" id="PF02225">
    <property type="entry name" value="PA"/>
    <property type="match status" value="1"/>
</dbReference>
<evidence type="ECO:0000256" key="5">
    <source>
        <dbReference type="ARBA" id="ARBA00022833"/>
    </source>
</evidence>
<accession>A0AAV5QXX9</accession>
<feature type="signal peptide" evidence="6">
    <location>
        <begin position="1"/>
        <end position="18"/>
    </location>
</feature>
<dbReference type="FunFam" id="3.40.630.10:FF:000093">
    <property type="entry name" value="Peptide hydrolase"/>
    <property type="match status" value="1"/>
</dbReference>
<gene>
    <name evidence="9" type="ORF">DAPK24_003950</name>
</gene>
<keyword evidence="10" id="KW-1185">Reference proteome</keyword>
<keyword evidence="5 6" id="KW-0862">Zinc</keyword>
<comment type="cofactor">
    <cofactor evidence="1">
        <name>Zn(2+)</name>
        <dbReference type="ChEBI" id="CHEBI:29105"/>
    </cofactor>
</comment>
<dbReference type="EC" id="3.4.-.-" evidence="6"/>
<dbReference type="PANTHER" id="PTHR12147:SF17">
    <property type="entry name" value="AMINOPEPTIDASE Y"/>
    <property type="match status" value="1"/>
</dbReference>
<dbReference type="GO" id="GO:0004177">
    <property type="term" value="F:aminopeptidase activity"/>
    <property type="evidence" value="ECO:0007669"/>
    <property type="project" value="UniProtKB-KW"/>
</dbReference>
<comment type="caution">
    <text evidence="9">The sequence shown here is derived from an EMBL/GenBank/DDBJ whole genome shotgun (WGS) entry which is preliminary data.</text>
</comment>
<keyword evidence="2 6" id="KW-0645">Protease</keyword>
<proteinExistence type="inferred from homology"/>
<feature type="domain" description="Peptidase M28" evidence="8">
    <location>
        <begin position="276"/>
        <end position="476"/>
    </location>
</feature>
<sequence length="511" mass="56204">MQFNYLASLLILSNLVSGAIVPQAAMDLFNFVEEVELESNLNLDYINSKSFEDLPLVNTTELQELITEEALLARAEKLYEIAQFSNKSYGHPTRVIGSKGHWGTIGYIKHELKKLNGYYNISVQPFKAFMSEIYKINATINDEIPKSLTEMDMSPSTPNKEPVYGNLTLIANNGCNEEDYIGLHGNIAFIKRGLCPFGEKAQLAARFGASAVIIYNNEQGDIRGTLGVPPEGVHVAPCVGISKDEGDLIASKLSNGEIINAMVLVDSFVGPITTVNVIAETNHGDDENVVMLGAHSDSVTAGPGINDDGSGTISLLEVATQLTKFKVQNKVRFAFWAAEEEGLLGSNYYAENLSVEENSKIRLFMDYDMMASPNYEYEVYDANNIDNPKGSEELKNLYIDFYNSKGLNHTLIPFDGRSDYVGFIENGIPAGGIATGAEKNNAENGEVLDRCYHQLCDDLTNIAWDAFLVNTQLIAHSVATYGSDLSDFPVREISDNVNSMSFAYRGDKLVY</sequence>
<dbReference type="Proteomes" id="UP001378960">
    <property type="component" value="Unassembled WGS sequence"/>
</dbReference>
<evidence type="ECO:0000259" key="8">
    <source>
        <dbReference type="Pfam" id="PF04389"/>
    </source>
</evidence>
<dbReference type="GO" id="GO:0046872">
    <property type="term" value="F:metal ion binding"/>
    <property type="evidence" value="ECO:0007669"/>
    <property type="project" value="UniProtKB-KW"/>
</dbReference>
<dbReference type="InterPro" id="IPR045175">
    <property type="entry name" value="M28_fam"/>
</dbReference>
<evidence type="ECO:0000259" key="7">
    <source>
        <dbReference type="Pfam" id="PF02225"/>
    </source>
</evidence>
<dbReference type="GO" id="GO:0006508">
    <property type="term" value="P:proteolysis"/>
    <property type="evidence" value="ECO:0007669"/>
    <property type="project" value="UniProtKB-KW"/>
</dbReference>
<dbReference type="Pfam" id="PF04389">
    <property type="entry name" value="Peptidase_M28"/>
    <property type="match status" value="1"/>
</dbReference>
<comment type="similarity">
    <text evidence="6">Belongs to the peptidase M28 family.</text>
</comment>
<organism evidence="9 10">
    <name type="scientific">Pichia kluyveri</name>
    <name type="common">Yeast</name>
    <dbReference type="NCBI Taxonomy" id="36015"/>
    <lineage>
        <taxon>Eukaryota</taxon>
        <taxon>Fungi</taxon>
        <taxon>Dikarya</taxon>
        <taxon>Ascomycota</taxon>
        <taxon>Saccharomycotina</taxon>
        <taxon>Pichiomycetes</taxon>
        <taxon>Pichiales</taxon>
        <taxon>Pichiaceae</taxon>
        <taxon>Pichia</taxon>
    </lineage>
</organism>
<evidence type="ECO:0000313" key="10">
    <source>
        <dbReference type="Proteomes" id="UP001378960"/>
    </source>
</evidence>
<dbReference type="Gene3D" id="3.50.30.30">
    <property type="match status" value="1"/>
</dbReference>
<feature type="domain" description="PA" evidence="7">
    <location>
        <begin position="165"/>
        <end position="248"/>
    </location>
</feature>
<dbReference type="PANTHER" id="PTHR12147">
    <property type="entry name" value="METALLOPEPTIDASE M28 FAMILY MEMBER"/>
    <property type="match status" value="1"/>
</dbReference>
<evidence type="ECO:0000256" key="6">
    <source>
        <dbReference type="RuleBase" id="RU361240"/>
    </source>
</evidence>
<dbReference type="InterPro" id="IPR007484">
    <property type="entry name" value="Peptidase_M28"/>
</dbReference>
<evidence type="ECO:0000256" key="1">
    <source>
        <dbReference type="ARBA" id="ARBA00001947"/>
    </source>
</evidence>
<evidence type="ECO:0000256" key="2">
    <source>
        <dbReference type="ARBA" id="ARBA00022670"/>
    </source>
</evidence>
<dbReference type="AlphaFoldDB" id="A0AAV5QXX9"/>
<dbReference type="SUPFAM" id="SSF52025">
    <property type="entry name" value="PA domain"/>
    <property type="match status" value="1"/>
</dbReference>
<name>A0AAV5QXX9_PICKL</name>
<dbReference type="SUPFAM" id="SSF53187">
    <property type="entry name" value="Zn-dependent exopeptidases"/>
    <property type="match status" value="1"/>
</dbReference>